<reference evidence="2 3" key="1">
    <citation type="journal article" date="2019" name="Nat. Ecol. Evol.">
        <title>Megaphylogeny resolves global patterns of mushroom evolution.</title>
        <authorList>
            <person name="Varga T."/>
            <person name="Krizsan K."/>
            <person name="Foldi C."/>
            <person name="Dima B."/>
            <person name="Sanchez-Garcia M."/>
            <person name="Sanchez-Ramirez S."/>
            <person name="Szollosi G.J."/>
            <person name="Szarkandi J.G."/>
            <person name="Papp V."/>
            <person name="Albert L."/>
            <person name="Andreopoulos W."/>
            <person name="Angelini C."/>
            <person name="Antonin V."/>
            <person name="Barry K.W."/>
            <person name="Bougher N.L."/>
            <person name="Buchanan P."/>
            <person name="Buyck B."/>
            <person name="Bense V."/>
            <person name="Catcheside P."/>
            <person name="Chovatia M."/>
            <person name="Cooper J."/>
            <person name="Damon W."/>
            <person name="Desjardin D."/>
            <person name="Finy P."/>
            <person name="Geml J."/>
            <person name="Haridas S."/>
            <person name="Hughes K."/>
            <person name="Justo A."/>
            <person name="Karasinski D."/>
            <person name="Kautmanova I."/>
            <person name="Kiss B."/>
            <person name="Kocsube S."/>
            <person name="Kotiranta H."/>
            <person name="LaButti K.M."/>
            <person name="Lechner B.E."/>
            <person name="Liimatainen K."/>
            <person name="Lipzen A."/>
            <person name="Lukacs Z."/>
            <person name="Mihaltcheva S."/>
            <person name="Morgado L.N."/>
            <person name="Niskanen T."/>
            <person name="Noordeloos M.E."/>
            <person name="Ohm R.A."/>
            <person name="Ortiz-Santana B."/>
            <person name="Ovrebo C."/>
            <person name="Racz N."/>
            <person name="Riley R."/>
            <person name="Savchenko A."/>
            <person name="Shiryaev A."/>
            <person name="Soop K."/>
            <person name="Spirin V."/>
            <person name="Szebenyi C."/>
            <person name="Tomsovsky M."/>
            <person name="Tulloss R.E."/>
            <person name="Uehling J."/>
            <person name="Grigoriev I.V."/>
            <person name="Vagvolgyi C."/>
            <person name="Papp T."/>
            <person name="Martin F.M."/>
            <person name="Miettinen O."/>
            <person name="Hibbett D.S."/>
            <person name="Nagy L.G."/>
        </authorList>
    </citation>
    <scope>NUCLEOTIDE SEQUENCE [LARGE SCALE GENOMIC DNA]</scope>
    <source>
        <strain evidence="2 3">HHB13444</strain>
    </source>
</reference>
<organism evidence="2 3">
    <name type="scientific">Polyporus arcularius HHB13444</name>
    <dbReference type="NCBI Taxonomy" id="1314778"/>
    <lineage>
        <taxon>Eukaryota</taxon>
        <taxon>Fungi</taxon>
        <taxon>Dikarya</taxon>
        <taxon>Basidiomycota</taxon>
        <taxon>Agaricomycotina</taxon>
        <taxon>Agaricomycetes</taxon>
        <taxon>Polyporales</taxon>
        <taxon>Polyporaceae</taxon>
        <taxon>Polyporus</taxon>
    </lineage>
</organism>
<evidence type="ECO:0000256" key="1">
    <source>
        <dbReference type="SAM" id="MobiDB-lite"/>
    </source>
</evidence>
<proteinExistence type="predicted"/>
<accession>A0A5C3NRY2</accession>
<sequence length="576" mass="66205">MTPASNTLKAILSSLVPRKENKQTLSPARRDAGYSLSQSSPGRLSPALGTLNHDVLRLIALELYRSGPEGLKPLASCSRTLRALLSPVLFSRCRRPSQLYPPEAIRPFVRYLTYTSSPSAVTTFTYFAHLLDCFPFLFSVSFERFHELPWSILSLCFSRPRITSISFDHGADLTGPDSTPSEEVDTASLRITRFLYDVRLWRDMDGWINPRLPPSRRNRDLLISRESQSLSALVPQMNHTLTQLLLPMESAPIVKMAQLSWSKLRELSISGLYWTSEQVESLPILLGALPRLEKLSVRIRRELYQSEGRPPILGQHSTPRSVLSGMHSLTVAYPNPDDDIFIIDTSRLRHLSICDWPRHYNSLIYRRRYSPRSAYPILSSAECLSVLRRMDLPTLSSLELVYLTSESGTDDDLLRYVATAFPQLSHLELHRYRANRKEEVDYEHIAEVLTAARSLRRVRLNLDFPDDHGPYCNGYEVRTKWRETFEEQYGPEITKIMEKCPELECVELLYHGIPRGTWAEFHPSRCATPRFVLEYDAEHMEPPLMPYKWYDLGSMWRPAPNSMMDRSTRRTVPQAT</sequence>
<evidence type="ECO:0000313" key="3">
    <source>
        <dbReference type="Proteomes" id="UP000308197"/>
    </source>
</evidence>
<evidence type="ECO:0000313" key="2">
    <source>
        <dbReference type="EMBL" id="TFK79991.1"/>
    </source>
</evidence>
<name>A0A5C3NRY2_9APHY</name>
<dbReference type="AlphaFoldDB" id="A0A5C3NRY2"/>
<dbReference type="Proteomes" id="UP000308197">
    <property type="component" value="Unassembled WGS sequence"/>
</dbReference>
<feature type="compositionally biased region" description="Basic and acidic residues" evidence="1">
    <location>
        <begin position="21"/>
        <end position="32"/>
    </location>
</feature>
<dbReference type="SUPFAM" id="SSF52047">
    <property type="entry name" value="RNI-like"/>
    <property type="match status" value="1"/>
</dbReference>
<dbReference type="EMBL" id="ML211873">
    <property type="protein sequence ID" value="TFK79991.1"/>
    <property type="molecule type" value="Genomic_DNA"/>
</dbReference>
<dbReference type="InParanoid" id="A0A5C3NRY2"/>
<dbReference type="InterPro" id="IPR032675">
    <property type="entry name" value="LRR_dom_sf"/>
</dbReference>
<protein>
    <recommendedName>
        <fullName evidence="4">F-box domain-containing protein</fullName>
    </recommendedName>
</protein>
<feature type="region of interest" description="Disordered" evidence="1">
    <location>
        <begin position="21"/>
        <end position="42"/>
    </location>
</feature>
<keyword evidence="3" id="KW-1185">Reference proteome</keyword>
<dbReference type="Gene3D" id="3.80.10.10">
    <property type="entry name" value="Ribonuclease Inhibitor"/>
    <property type="match status" value="1"/>
</dbReference>
<gene>
    <name evidence="2" type="ORF">K466DRAFT_667882</name>
</gene>
<evidence type="ECO:0008006" key="4">
    <source>
        <dbReference type="Google" id="ProtNLM"/>
    </source>
</evidence>